<evidence type="ECO:0000256" key="1">
    <source>
        <dbReference type="SAM" id="MobiDB-lite"/>
    </source>
</evidence>
<dbReference type="Pfam" id="PF05678">
    <property type="entry name" value="VQ"/>
    <property type="match status" value="1"/>
</dbReference>
<name>A0AAP0S896_LIQFO</name>
<feature type="compositionally biased region" description="Low complexity" evidence="1">
    <location>
        <begin position="74"/>
        <end position="95"/>
    </location>
</feature>
<dbReference type="Proteomes" id="UP001415857">
    <property type="component" value="Unassembled WGS sequence"/>
</dbReference>
<protein>
    <recommendedName>
        <fullName evidence="2">VQ domain-containing protein</fullName>
    </recommendedName>
</protein>
<proteinExistence type="predicted"/>
<evidence type="ECO:0000259" key="2">
    <source>
        <dbReference type="Pfam" id="PF05678"/>
    </source>
</evidence>
<gene>
    <name evidence="3" type="ORF">L1049_007718</name>
</gene>
<feature type="compositionally biased region" description="Basic residues" evidence="1">
    <location>
        <begin position="1"/>
        <end position="14"/>
    </location>
</feature>
<dbReference type="PANTHER" id="PTHR33143:SF63">
    <property type="entry name" value="F16F4.1 PROTEIN"/>
    <property type="match status" value="1"/>
</dbReference>
<reference evidence="3 4" key="1">
    <citation type="journal article" date="2024" name="Plant J.">
        <title>Genome sequences and population genomics reveal climatic adaptation and genomic divergence between two closely related sweetgum species.</title>
        <authorList>
            <person name="Xu W.Q."/>
            <person name="Ren C.Q."/>
            <person name="Zhang X.Y."/>
            <person name="Comes H.P."/>
            <person name="Liu X.H."/>
            <person name="Li Y.G."/>
            <person name="Kettle C.J."/>
            <person name="Jalonen R."/>
            <person name="Gaisberger H."/>
            <person name="Ma Y.Z."/>
            <person name="Qiu Y.X."/>
        </authorList>
    </citation>
    <scope>NUCLEOTIDE SEQUENCE [LARGE SCALE GENOMIC DNA]</scope>
    <source>
        <strain evidence="3">Hangzhou</strain>
    </source>
</reference>
<dbReference type="GO" id="GO:0005634">
    <property type="term" value="C:nucleus"/>
    <property type="evidence" value="ECO:0007669"/>
    <property type="project" value="TreeGrafter"/>
</dbReference>
<evidence type="ECO:0000313" key="3">
    <source>
        <dbReference type="EMBL" id="KAK9289562.1"/>
    </source>
</evidence>
<dbReference type="AlphaFoldDB" id="A0AAP0S896"/>
<sequence length="143" mass="15688">MDSFNKNHRMRGLHGPRPPPLGVSRNVNSSKIKKPLLNGRHSPVIVHLRSPKIIHVRPQDFMGLVQRLTGKQASMVDSSRSSASSTSSSSRVVVADETVSGRDLVKGQEKYKSEADSGCLQAGCPGVYVNFYANWQDFGPTLR</sequence>
<evidence type="ECO:0000313" key="4">
    <source>
        <dbReference type="Proteomes" id="UP001415857"/>
    </source>
</evidence>
<feature type="region of interest" description="Disordered" evidence="1">
    <location>
        <begin position="72"/>
        <end position="95"/>
    </location>
</feature>
<feature type="domain" description="VQ" evidence="2">
    <location>
        <begin position="50"/>
        <end position="73"/>
    </location>
</feature>
<dbReference type="EMBL" id="JBBPBK010000002">
    <property type="protein sequence ID" value="KAK9289562.1"/>
    <property type="molecule type" value="Genomic_DNA"/>
</dbReference>
<dbReference type="InterPro" id="IPR039607">
    <property type="entry name" value="VQ_8/17/18/20/21/25"/>
</dbReference>
<dbReference type="PANTHER" id="PTHR33143">
    <property type="entry name" value="F16F4.1 PROTEIN-RELATED"/>
    <property type="match status" value="1"/>
</dbReference>
<accession>A0AAP0S896</accession>
<keyword evidence="4" id="KW-1185">Reference proteome</keyword>
<comment type="caution">
    <text evidence="3">The sequence shown here is derived from an EMBL/GenBank/DDBJ whole genome shotgun (WGS) entry which is preliminary data.</text>
</comment>
<feature type="region of interest" description="Disordered" evidence="1">
    <location>
        <begin position="1"/>
        <end position="27"/>
    </location>
</feature>
<organism evidence="3 4">
    <name type="scientific">Liquidambar formosana</name>
    <name type="common">Formosan gum</name>
    <dbReference type="NCBI Taxonomy" id="63359"/>
    <lineage>
        <taxon>Eukaryota</taxon>
        <taxon>Viridiplantae</taxon>
        <taxon>Streptophyta</taxon>
        <taxon>Embryophyta</taxon>
        <taxon>Tracheophyta</taxon>
        <taxon>Spermatophyta</taxon>
        <taxon>Magnoliopsida</taxon>
        <taxon>eudicotyledons</taxon>
        <taxon>Gunneridae</taxon>
        <taxon>Pentapetalae</taxon>
        <taxon>Saxifragales</taxon>
        <taxon>Altingiaceae</taxon>
        <taxon>Liquidambar</taxon>
    </lineage>
</organism>
<dbReference type="InterPro" id="IPR008889">
    <property type="entry name" value="VQ"/>
</dbReference>